<keyword evidence="3" id="KW-1185">Reference proteome</keyword>
<feature type="compositionally biased region" description="Acidic residues" evidence="1">
    <location>
        <begin position="90"/>
        <end position="99"/>
    </location>
</feature>
<proteinExistence type="predicted"/>
<evidence type="ECO:0000256" key="1">
    <source>
        <dbReference type="SAM" id="MobiDB-lite"/>
    </source>
</evidence>
<feature type="region of interest" description="Disordered" evidence="1">
    <location>
        <begin position="75"/>
        <end position="105"/>
    </location>
</feature>
<protein>
    <submittedName>
        <fullName evidence="2">Uncharacterized protein</fullName>
    </submittedName>
</protein>
<evidence type="ECO:0000313" key="2">
    <source>
        <dbReference type="EMBL" id="EMP35061.1"/>
    </source>
</evidence>
<evidence type="ECO:0000313" key="3">
    <source>
        <dbReference type="Proteomes" id="UP000031443"/>
    </source>
</evidence>
<gene>
    <name evidence="2" type="ORF">UY3_07764</name>
</gene>
<accession>M7BAS8</accession>
<sequence>MIYECLELAIIPGVDHASYTLIPAWSTQEVLDLLGLWEEEVVQDSFDPAIEMLISTSMEEKCRLKAKELQQVYQKASEESESQAPAVNSEAEEVDEEEKEYGGQATERCAVSQAAFSSNSRAQASLMQGKKPLIQGFGSVVTYANCLRAYPVYTDVRCANRPITGNLFGED</sequence>
<name>M7BAS8_CHEMY</name>
<dbReference type="EMBL" id="KB529801">
    <property type="protein sequence ID" value="EMP35061.1"/>
    <property type="molecule type" value="Genomic_DNA"/>
</dbReference>
<dbReference type="Proteomes" id="UP000031443">
    <property type="component" value="Unassembled WGS sequence"/>
</dbReference>
<reference evidence="3" key="1">
    <citation type="journal article" date="2013" name="Nat. Genet.">
        <title>The draft genomes of soft-shell turtle and green sea turtle yield insights into the development and evolution of the turtle-specific body plan.</title>
        <authorList>
            <person name="Wang Z."/>
            <person name="Pascual-Anaya J."/>
            <person name="Zadissa A."/>
            <person name="Li W."/>
            <person name="Niimura Y."/>
            <person name="Huang Z."/>
            <person name="Li C."/>
            <person name="White S."/>
            <person name="Xiong Z."/>
            <person name="Fang D."/>
            <person name="Wang B."/>
            <person name="Ming Y."/>
            <person name="Chen Y."/>
            <person name="Zheng Y."/>
            <person name="Kuraku S."/>
            <person name="Pignatelli M."/>
            <person name="Herrero J."/>
            <person name="Beal K."/>
            <person name="Nozawa M."/>
            <person name="Li Q."/>
            <person name="Wang J."/>
            <person name="Zhang H."/>
            <person name="Yu L."/>
            <person name="Shigenobu S."/>
            <person name="Wang J."/>
            <person name="Liu J."/>
            <person name="Flicek P."/>
            <person name="Searle S."/>
            <person name="Wang J."/>
            <person name="Kuratani S."/>
            <person name="Yin Y."/>
            <person name="Aken B."/>
            <person name="Zhang G."/>
            <person name="Irie N."/>
        </authorList>
    </citation>
    <scope>NUCLEOTIDE SEQUENCE [LARGE SCALE GENOMIC DNA]</scope>
</reference>
<dbReference type="AlphaFoldDB" id="M7BAS8"/>
<organism evidence="2 3">
    <name type="scientific">Chelonia mydas</name>
    <name type="common">Green sea-turtle</name>
    <name type="synonym">Chelonia agassizi</name>
    <dbReference type="NCBI Taxonomy" id="8469"/>
    <lineage>
        <taxon>Eukaryota</taxon>
        <taxon>Metazoa</taxon>
        <taxon>Chordata</taxon>
        <taxon>Craniata</taxon>
        <taxon>Vertebrata</taxon>
        <taxon>Euteleostomi</taxon>
        <taxon>Archelosauria</taxon>
        <taxon>Testudinata</taxon>
        <taxon>Testudines</taxon>
        <taxon>Cryptodira</taxon>
        <taxon>Durocryptodira</taxon>
        <taxon>Americhelydia</taxon>
        <taxon>Chelonioidea</taxon>
        <taxon>Cheloniidae</taxon>
        <taxon>Chelonia</taxon>
    </lineage>
</organism>